<protein>
    <submittedName>
        <fullName evidence="6">Aldose reductase</fullName>
        <ecNumber evidence="6 7">1.1.1.21</ecNumber>
    </submittedName>
    <submittedName>
        <fullName evidence="7">Erythrose reductase</fullName>
    </submittedName>
</protein>
<dbReference type="FunFam" id="3.20.20.100:FF:000002">
    <property type="entry name" value="2,5-diketo-D-gluconic acid reductase A"/>
    <property type="match status" value="1"/>
</dbReference>
<reference evidence="6" key="1">
    <citation type="submission" date="2008-12" db="EMBL/GenBank/DDBJ databases">
        <authorList>
            <person name="Lee D.-H."/>
            <person name="Kim M.-D."/>
            <person name="Ryu Y.-W."/>
            <person name="Seo J.-H."/>
        </authorList>
    </citation>
    <scope>NUCLEOTIDE SEQUENCE</scope>
</reference>
<dbReference type="Gene3D" id="3.20.20.100">
    <property type="entry name" value="NADP-dependent oxidoreductase domain"/>
    <property type="match status" value="1"/>
</dbReference>
<feature type="domain" description="NADP-dependent oxidoreductase" evidence="5">
    <location>
        <begin position="27"/>
        <end position="280"/>
    </location>
</feature>
<dbReference type="PIRSF" id="PIRSF000097">
    <property type="entry name" value="AKR"/>
    <property type="match status" value="1"/>
</dbReference>
<dbReference type="EC" id="1.1.1.21" evidence="6 7"/>
<evidence type="ECO:0000256" key="1">
    <source>
        <dbReference type="ARBA" id="ARBA00023002"/>
    </source>
</evidence>
<evidence type="ECO:0000259" key="5">
    <source>
        <dbReference type="Pfam" id="PF00248"/>
    </source>
</evidence>
<dbReference type="PRINTS" id="PR00069">
    <property type="entry name" value="ALDKETRDTASE"/>
</dbReference>
<gene>
    <name evidence="6" type="primary">ALR</name>
</gene>
<feature type="binding site" evidence="3">
    <location>
        <position position="115"/>
    </location>
    <ligand>
        <name>substrate</name>
    </ligand>
</feature>
<dbReference type="InterPro" id="IPR020471">
    <property type="entry name" value="AKR"/>
</dbReference>
<evidence type="ECO:0000313" key="6">
    <source>
        <dbReference type="EMBL" id="ACT78580.1"/>
    </source>
</evidence>
<dbReference type="InterPro" id="IPR023210">
    <property type="entry name" value="NADP_OxRdtase_dom"/>
</dbReference>
<proteinExistence type="predicted"/>
<dbReference type="EMBL" id="FJ550210">
    <property type="protein sequence ID" value="ACT78580.1"/>
    <property type="molecule type" value="Genomic_DNA"/>
</dbReference>
<dbReference type="PROSITE" id="PS00063">
    <property type="entry name" value="ALDOKETO_REDUCTASE_3"/>
    <property type="match status" value="1"/>
</dbReference>
<dbReference type="BioCyc" id="MetaCyc:MONOMER-22107"/>
<keyword evidence="1 6" id="KW-0560">Oxidoreductase</keyword>
<feature type="active site" description="Proton donor" evidence="2">
    <location>
        <position position="59"/>
    </location>
</feature>
<reference evidence="7" key="3">
    <citation type="submission" date="2012-09" db="EMBL/GenBank/DDBJ databases">
        <title>Improvement of erythrose reductase activity and deletion of by-products for enhanced erythritol production from from Candida magnoliae mutant.</title>
        <authorList>
            <person name="Ghezelbash G.R."/>
            <person name="Nahvi I."/>
        </authorList>
    </citation>
    <scope>NUCLEOTIDE SEQUENCE</scope>
    <source>
        <strain evidence="8">12-2</strain>
        <strain evidence="7">DSM70638</strain>
    </source>
</reference>
<dbReference type="SMR" id="D2DII9"/>
<accession>D2DII9</accession>
<dbReference type="GO" id="GO:0016616">
    <property type="term" value="F:oxidoreductase activity, acting on the CH-OH group of donors, NAD or NADP as acceptor"/>
    <property type="evidence" value="ECO:0007669"/>
    <property type="project" value="UniProtKB-ARBA"/>
</dbReference>
<dbReference type="CDD" id="cd19071">
    <property type="entry name" value="AKR_AKR1-5-like"/>
    <property type="match status" value="1"/>
</dbReference>
<dbReference type="PANTHER" id="PTHR11732">
    <property type="entry name" value="ALDO/KETO REDUCTASE"/>
    <property type="match status" value="1"/>
</dbReference>
<organism evidence="6">
    <name type="scientific">Starmerella magnoliae</name>
    <dbReference type="NCBI Taxonomy" id="5490"/>
    <lineage>
        <taxon>Eukaryota</taxon>
        <taxon>Fungi</taxon>
        <taxon>Dikarya</taxon>
        <taxon>Ascomycota</taxon>
        <taxon>Saccharomycotina</taxon>
        <taxon>Dipodascomycetes</taxon>
        <taxon>Dipodascales</taxon>
        <taxon>Trichomonascaceae</taxon>
        <taxon>Starmerella</taxon>
    </lineage>
</organism>
<dbReference type="InterPro" id="IPR036812">
    <property type="entry name" value="NAD(P)_OxRdtase_dom_sf"/>
</dbReference>
<evidence type="ECO:0000313" key="8">
    <source>
        <dbReference type="EMBL" id="AGG15953.1"/>
    </source>
</evidence>
<evidence type="ECO:0000256" key="2">
    <source>
        <dbReference type="PIRSR" id="PIRSR000097-1"/>
    </source>
</evidence>
<dbReference type="Pfam" id="PF00248">
    <property type="entry name" value="Aldo_ket_red"/>
    <property type="match status" value="1"/>
</dbReference>
<dbReference type="SUPFAM" id="SSF51430">
    <property type="entry name" value="NAD(P)-linked oxidoreductase"/>
    <property type="match status" value="1"/>
</dbReference>
<dbReference type="EMBL" id="JX885665">
    <property type="protein sequence ID" value="AGG15953.1"/>
    <property type="molecule type" value="Genomic_DNA"/>
</dbReference>
<sequence length="282" mass="31433">MSSTYTLTRLSAPSMVLNSGSQIPAVGYGLWKQQGSEAKDSVRCAIESGYRHLDCATAYQNHKEVGQAIREAGVPRDELWITSKVWGTHFDNPEEGLDDILEELGVEYLDLLLLHLPVAFKRNPEDPKQLRGLPVDHDMKYADVWARMEKLPKSKVRNIGVSNLTVRALDELLQTAKVTPAVNQVEMHPNLPQKKLLDYCKSKGIVVQAYSPLAQGQHENPVVTDIADDLGVSPAQVVLSWGALRGTNILPKSSTPSRIRENLELIQLSDDHMRRIDALARR</sequence>
<dbReference type="EMBL" id="JX885664">
    <property type="protein sequence ID" value="AGG15952.1"/>
    <property type="molecule type" value="Genomic_DNA"/>
</dbReference>
<evidence type="ECO:0000313" key="7">
    <source>
        <dbReference type="EMBL" id="AGG15952.1"/>
    </source>
</evidence>
<feature type="site" description="Lowers pKa of active site Tyr" evidence="4">
    <location>
        <position position="84"/>
    </location>
</feature>
<name>D2DII9_9ASCO</name>
<dbReference type="InterPro" id="IPR018170">
    <property type="entry name" value="Aldo/ket_reductase_CS"/>
</dbReference>
<evidence type="ECO:0000256" key="3">
    <source>
        <dbReference type="PIRSR" id="PIRSR000097-2"/>
    </source>
</evidence>
<reference evidence="6" key="2">
    <citation type="journal article" date="2010" name="Microb. Cell Fact.">
        <title>Molecular cloning and biochemical characterization of a novel erythrose reductase from Candida magnoliae JH110.</title>
        <authorList>
            <person name="Lee D.H."/>
            <person name="Lee Y.J."/>
            <person name="Ryu Y.W."/>
            <person name="Seo J.H."/>
        </authorList>
    </citation>
    <scope>NUCLEOTIDE SEQUENCE</scope>
</reference>
<dbReference type="AlphaFoldDB" id="D2DII9"/>
<evidence type="ECO:0000256" key="4">
    <source>
        <dbReference type="PIRSR" id="PIRSR000097-3"/>
    </source>
</evidence>